<dbReference type="PANTHER" id="PTHR12757">
    <property type="entry name" value="TUMOR NECROSIS FACTOR INDUCED PROTEIN"/>
    <property type="match status" value="1"/>
</dbReference>
<dbReference type="AlphaFoldDB" id="A0A7M4EJA9"/>
<dbReference type="PANTHER" id="PTHR12757:SF4">
    <property type="entry name" value="TUMOR NECROSIS FACTOR ALPHA-INDUCED PROTEIN 8-LIKE PROTEIN 2"/>
    <property type="match status" value="1"/>
</dbReference>
<gene>
    <name evidence="4" type="primary">TNFAIP8L2</name>
</gene>
<dbReference type="GeneTree" id="ENSGT00390000003488"/>
<reference evidence="4" key="2">
    <citation type="submission" date="2025-09" db="UniProtKB">
        <authorList>
            <consortium name="Ensembl"/>
        </authorList>
    </citation>
    <scope>IDENTIFICATION</scope>
</reference>
<organism evidence="4 5">
    <name type="scientific">Crocodylus porosus</name>
    <name type="common">Saltwater crocodile</name>
    <name type="synonym">Estuarine crocodile</name>
    <dbReference type="NCBI Taxonomy" id="8502"/>
    <lineage>
        <taxon>Eukaryota</taxon>
        <taxon>Metazoa</taxon>
        <taxon>Chordata</taxon>
        <taxon>Craniata</taxon>
        <taxon>Vertebrata</taxon>
        <taxon>Euteleostomi</taxon>
        <taxon>Archelosauria</taxon>
        <taxon>Archosauria</taxon>
        <taxon>Crocodylia</taxon>
        <taxon>Longirostres</taxon>
        <taxon>Crocodylidae</taxon>
        <taxon>Crocodylus</taxon>
    </lineage>
</organism>
<dbReference type="GO" id="GO:0005737">
    <property type="term" value="C:cytoplasm"/>
    <property type="evidence" value="ECO:0007669"/>
    <property type="project" value="Ensembl"/>
</dbReference>
<dbReference type="Gene3D" id="1.20.1440.160">
    <property type="entry name" value="Tumor necrosis factor alpha-induced protein 8-like"/>
    <property type="match status" value="1"/>
</dbReference>
<dbReference type="Pfam" id="PF05527">
    <property type="entry name" value="TNFAIP8"/>
    <property type="match status" value="1"/>
</dbReference>
<keyword evidence="1" id="KW-0399">Innate immunity</keyword>
<comment type="similarity">
    <text evidence="3">Belongs to the TNFAIP8 family. TNFAIP8L2 subfamily.</text>
</comment>
<dbReference type="GO" id="GO:0042110">
    <property type="term" value="P:T cell activation"/>
    <property type="evidence" value="ECO:0007669"/>
    <property type="project" value="Ensembl"/>
</dbReference>
<dbReference type="InterPro" id="IPR038355">
    <property type="entry name" value="TNFAIP8_sf"/>
</dbReference>
<name>A0A7M4EJA9_CROPO</name>
<evidence type="ECO:0000256" key="3">
    <source>
        <dbReference type="ARBA" id="ARBA00038062"/>
    </source>
</evidence>
<accession>A0A7M4EJA9</accession>
<dbReference type="GO" id="GO:0042981">
    <property type="term" value="P:regulation of apoptotic process"/>
    <property type="evidence" value="ECO:0007669"/>
    <property type="project" value="InterPro"/>
</dbReference>
<dbReference type="FunFam" id="1.20.1440.160:FF:000001">
    <property type="entry name" value="Tumor necrosis factor alpha-induced protein 8-like 1"/>
    <property type="match status" value="1"/>
</dbReference>
<dbReference type="InterPro" id="IPR008477">
    <property type="entry name" value="TNFAIP8-like"/>
</dbReference>
<dbReference type="OMA" id="IRRVFDH"/>
<keyword evidence="2" id="KW-0391">Immunity</keyword>
<dbReference type="Proteomes" id="UP000594220">
    <property type="component" value="Unplaced"/>
</dbReference>
<reference evidence="4" key="1">
    <citation type="submission" date="2025-08" db="UniProtKB">
        <authorList>
            <consortium name="Ensembl"/>
        </authorList>
    </citation>
    <scope>IDENTIFICATION</scope>
</reference>
<dbReference type="GO" id="GO:0050868">
    <property type="term" value="P:negative regulation of T cell activation"/>
    <property type="evidence" value="ECO:0007669"/>
    <property type="project" value="Ensembl"/>
</dbReference>
<sequence length="204" mass="22972">TDSNHAERKNRNPVTTSTLPLQLLARNLVLQAEKKMLSRMAGKATATLLLDEVSGEVLDELYRVSKQHTRDRAMAQRVIKDLVKVAVKVAVLFRNGCFSPTELDLAEDFRRKLRQGALTAVSFQEVEFTFEAGVLAGLLAESRDLLLRLVDKHLTPKSHGRIRHVFDHFGDAALLSHLYSPGPYRPHLDRLCHGLNQMLEDGRL</sequence>
<evidence type="ECO:0000256" key="1">
    <source>
        <dbReference type="ARBA" id="ARBA00022588"/>
    </source>
</evidence>
<evidence type="ECO:0000313" key="5">
    <source>
        <dbReference type="Proteomes" id="UP000594220"/>
    </source>
</evidence>
<evidence type="ECO:0000256" key="2">
    <source>
        <dbReference type="ARBA" id="ARBA00022859"/>
    </source>
</evidence>
<keyword evidence="5" id="KW-1185">Reference proteome</keyword>
<dbReference type="GO" id="GO:0045087">
    <property type="term" value="P:innate immune response"/>
    <property type="evidence" value="ECO:0007669"/>
    <property type="project" value="UniProtKB-KW"/>
</dbReference>
<dbReference type="Ensembl" id="ENSCPRT00005012450.1">
    <property type="protein sequence ID" value="ENSCPRP00005010565.1"/>
    <property type="gene ID" value="ENSCPRG00005007532.1"/>
</dbReference>
<proteinExistence type="inferred from homology"/>
<dbReference type="GO" id="GO:0050728">
    <property type="term" value="P:negative regulation of inflammatory response"/>
    <property type="evidence" value="ECO:0007669"/>
    <property type="project" value="Ensembl"/>
</dbReference>
<evidence type="ECO:0000313" key="4">
    <source>
        <dbReference type="Ensembl" id="ENSCPRP00005010565.1"/>
    </source>
</evidence>
<protein>
    <submittedName>
        <fullName evidence="4">TNF alpha induced protein 8 like 2</fullName>
    </submittedName>
</protein>